<dbReference type="OrthoDB" id="7918661at2"/>
<proteinExistence type="predicted"/>
<dbReference type="STRING" id="1670800.BSQ44_08720"/>
<evidence type="ECO:0000313" key="2">
    <source>
        <dbReference type="Proteomes" id="UP000182840"/>
    </source>
</evidence>
<accession>A0A1L3SPZ7</accession>
<sequence>MPTLIKLGGVEVDQDDPCALWQALYGAKLKLLAGDQLEEIEIRSPVTQRRMRVAKANMAAIDAELARLKGACDLKLTGRRGRFAKRMRFI</sequence>
<dbReference type="KEGG" id="meso:BSQ44_08720"/>
<evidence type="ECO:0000313" key="1">
    <source>
        <dbReference type="EMBL" id="APH71440.1"/>
    </source>
</evidence>
<dbReference type="EMBL" id="CP018171">
    <property type="protein sequence ID" value="APH71440.1"/>
    <property type="molecule type" value="Genomic_DNA"/>
</dbReference>
<reference evidence="2" key="1">
    <citation type="submission" date="2016-11" db="EMBL/GenBank/DDBJ databases">
        <title>Mesorhizobium oceanicum sp. nov., isolated from deep seawater in South China Sea.</title>
        <authorList>
            <person name="Fu G.-Y."/>
        </authorList>
    </citation>
    <scope>NUCLEOTIDE SEQUENCE [LARGE SCALE GENOMIC DNA]</scope>
    <source>
        <strain evidence="2">B7</strain>
    </source>
</reference>
<gene>
    <name evidence="1" type="ORF">BSQ44_08720</name>
</gene>
<name>A0A1L3SPZ7_9HYPH</name>
<protein>
    <submittedName>
        <fullName evidence="1">Uncharacterized protein</fullName>
    </submittedName>
</protein>
<dbReference type="Proteomes" id="UP000182840">
    <property type="component" value="Chromosome"/>
</dbReference>
<dbReference type="RefSeq" id="WP_072603103.1">
    <property type="nucleotide sequence ID" value="NZ_CP018171.1"/>
</dbReference>
<organism evidence="1 2">
    <name type="scientific">Aquibium oceanicum</name>
    <dbReference type="NCBI Taxonomy" id="1670800"/>
    <lineage>
        <taxon>Bacteria</taxon>
        <taxon>Pseudomonadati</taxon>
        <taxon>Pseudomonadota</taxon>
        <taxon>Alphaproteobacteria</taxon>
        <taxon>Hyphomicrobiales</taxon>
        <taxon>Phyllobacteriaceae</taxon>
        <taxon>Aquibium</taxon>
    </lineage>
</organism>
<dbReference type="AlphaFoldDB" id="A0A1L3SPZ7"/>
<keyword evidence="2" id="KW-1185">Reference proteome</keyword>